<protein>
    <submittedName>
        <fullName evidence="12">Acyltransferase domain-containing protein</fullName>
    </submittedName>
</protein>
<dbReference type="GO" id="GO:0030639">
    <property type="term" value="P:polyketide biosynthetic process"/>
    <property type="evidence" value="ECO:0007669"/>
    <property type="project" value="UniProtKB-ARBA"/>
</dbReference>
<evidence type="ECO:0000259" key="10">
    <source>
        <dbReference type="PROSITE" id="PS52004"/>
    </source>
</evidence>
<dbReference type="SUPFAM" id="SSF53901">
    <property type="entry name" value="Thiolase-like"/>
    <property type="match status" value="1"/>
</dbReference>
<dbReference type="InterPro" id="IPR036291">
    <property type="entry name" value="NAD(P)-bd_dom_sf"/>
</dbReference>
<dbReference type="InterPro" id="IPR049552">
    <property type="entry name" value="PKS_DH_N"/>
</dbReference>
<evidence type="ECO:0000256" key="1">
    <source>
        <dbReference type="ARBA" id="ARBA00001957"/>
    </source>
</evidence>
<evidence type="ECO:0000256" key="3">
    <source>
        <dbReference type="ARBA" id="ARBA00022450"/>
    </source>
</evidence>
<dbReference type="InterPro" id="IPR020841">
    <property type="entry name" value="PKS_Beta-ketoAc_synthase_dom"/>
</dbReference>
<feature type="region of interest" description="N-terminal hotdog fold" evidence="9">
    <location>
        <begin position="842"/>
        <end position="962"/>
    </location>
</feature>
<dbReference type="Pfam" id="PF00698">
    <property type="entry name" value="Acyl_transf_1"/>
    <property type="match status" value="1"/>
</dbReference>
<dbReference type="InterPro" id="IPR050091">
    <property type="entry name" value="PKS_NRPS_Biosynth_Enz"/>
</dbReference>
<dbReference type="InterPro" id="IPR016035">
    <property type="entry name" value="Acyl_Trfase/lysoPLipase"/>
</dbReference>
<dbReference type="InterPro" id="IPR014043">
    <property type="entry name" value="Acyl_transferase_dom"/>
</dbReference>
<dbReference type="Pfam" id="PF22621">
    <property type="entry name" value="CurL-like_PKS_C"/>
    <property type="match status" value="1"/>
</dbReference>
<dbReference type="CDD" id="cd08956">
    <property type="entry name" value="KR_3_FAS_SDR_x"/>
    <property type="match status" value="1"/>
</dbReference>
<dbReference type="Pfam" id="PF08990">
    <property type="entry name" value="Docking"/>
    <property type="match status" value="1"/>
</dbReference>
<dbReference type="InterPro" id="IPR016036">
    <property type="entry name" value="Malonyl_transacylase_ACP-bd"/>
</dbReference>
<dbReference type="Pfam" id="PF21089">
    <property type="entry name" value="PKS_DH_N"/>
    <property type="match status" value="1"/>
</dbReference>
<keyword evidence="4" id="KW-0597">Phosphoprotein</keyword>
<dbReference type="PANTHER" id="PTHR43775:SF51">
    <property type="entry name" value="INACTIVE PHENOLPHTHIOCEROL SYNTHESIS POLYKETIDE SYNTHASE TYPE I PKS1-RELATED"/>
    <property type="match status" value="1"/>
</dbReference>
<dbReference type="Proteomes" id="UP000526734">
    <property type="component" value="Unassembled WGS sequence"/>
</dbReference>
<evidence type="ECO:0000256" key="5">
    <source>
        <dbReference type="ARBA" id="ARBA00022679"/>
    </source>
</evidence>
<dbReference type="SMART" id="SM00822">
    <property type="entry name" value="PKS_KR"/>
    <property type="match status" value="1"/>
</dbReference>
<evidence type="ECO:0000256" key="9">
    <source>
        <dbReference type="PROSITE-ProRule" id="PRU01363"/>
    </source>
</evidence>
<dbReference type="InterPro" id="IPR016039">
    <property type="entry name" value="Thiolase-like"/>
</dbReference>
<keyword evidence="6" id="KW-0045">Antibiotic biosynthesis</keyword>
<dbReference type="InterPro" id="IPR055123">
    <property type="entry name" value="SpnB-like_Rossmann"/>
</dbReference>
<dbReference type="PROSITE" id="PS52004">
    <property type="entry name" value="KS3_2"/>
    <property type="match status" value="1"/>
</dbReference>
<keyword evidence="3" id="KW-0596">Phosphopantetheine</keyword>
<dbReference type="Gene3D" id="3.10.129.110">
    <property type="entry name" value="Polyketide synthase dehydratase"/>
    <property type="match status" value="1"/>
</dbReference>
<keyword evidence="7" id="KW-0511">Multifunctional enzyme</keyword>
<dbReference type="InterPro" id="IPR057326">
    <property type="entry name" value="KR_dom"/>
</dbReference>
<evidence type="ECO:0000313" key="12">
    <source>
        <dbReference type="EMBL" id="MBB1153818.1"/>
    </source>
</evidence>
<evidence type="ECO:0000256" key="2">
    <source>
        <dbReference type="ARBA" id="ARBA00004792"/>
    </source>
</evidence>
<dbReference type="PROSITE" id="PS52019">
    <property type="entry name" value="PKS_MFAS_DH"/>
    <property type="match status" value="1"/>
</dbReference>
<feature type="domain" description="PKS/mFAS DH" evidence="11">
    <location>
        <begin position="842"/>
        <end position="1124"/>
    </location>
</feature>
<dbReference type="Gene3D" id="3.40.47.10">
    <property type="match status" value="2"/>
</dbReference>
<dbReference type="PANTHER" id="PTHR43775">
    <property type="entry name" value="FATTY ACID SYNTHASE"/>
    <property type="match status" value="1"/>
</dbReference>
<dbReference type="Gene3D" id="3.40.50.720">
    <property type="entry name" value="NAD(P)-binding Rossmann-like Domain"/>
    <property type="match status" value="1"/>
</dbReference>
<dbReference type="SUPFAM" id="SSF52151">
    <property type="entry name" value="FabD/lysophospholipase-like"/>
    <property type="match status" value="1"/>
</dbReference>
<dbReference type="SUPFAM" id="SSF51735">
    <property type="entry name" value="NAD(P)-binding Rossmann-fold domains"/>
    <property type="match status" value="2"/>
</dbReference>
<evidence type="ECO:0000256" key="4">
    <source>
        <dbReference type="ARBA" id="ARBA00022553"/>
    </source>
</evidence>
<dbReference type="InterPro" id="IPR020807">
    <property type="entry name" value="PKS_DH"/>
</dbReference>
<dbReference type="Pfam" id="PF14765">
    <property type="entry name" value="PS-DH"/>
    <property type="match status" value="1"/>
</dbReference>
<dbReference type="GO" id="GO:0017000">
    <property type="term" value="P:antibiotic biosynthetic process"/>
    <property type="evidence" value="ECO:0007669"/>
    <property type="project" value="UniProtKB-KW"/>
</dbReference>
<dbReference type="InterPro" id="IPR014030">
    <property type="entry name" value="Ketoacyl_synth_N"/>
</dbReference>
<dbReference type="GO" id="GO:0006633">
    <property type="term" value="P:fatty acid biosynthetic process"/>
    <property type="evidence" value="ECO:0007669"/>
    <property type="project" value="InterPro"/>
</dbReference>
<evidence type="ECO:0000259" key="11">
    <source>
        <dbReference type="PROSITE" id="PS52019"/>
    </source>
</evidence>
<dbReference type="Gene3D" id="3.30.70.3290">
    <property type="match status" value="1"/>
</dbReference>
<keyword evidence="8 12" id="KW-0012">Acyltransferase</keyword>
<dbReference type="RefSeq" id="WP_182890937.1">
    <property type="nucleotide sequence ID" value="NZ_JACGZW010000004.1"/>
</dbReference>
<dbReference type="InterPro" id="IPR018201">
    <property type="entry name" value="Ketoacyl_synth_AS"/>
</dbReference>
<feature type="domain" description="Ketosynthase family 3 (KS3)" evidence="10">
    <location>
        <begin position="33"/>
        <end position="379"/>
    </location>
</feature>
<feature type="active site" description="Proton donor; for dehydratase activity" evidence="9">
    <location>
        <position position="1035"/>
    </location>
</feature>
<dbReference type="Pfam" id="PF00109">
    <property type="entry name" value="ketoacyl-synt"/>
    <property type="match status" value="1"/>
</dbReference>
<dbReference type="InterPro" id="IPR001227">
    <property type="entry name" value="Ac_transferase_dom_sf"/>
</dbReference>
<dbReference type="Pfam" id="PF22953">
    <property type="entry name" value="SpnB_Rossmann"/>
    <property type="match status" value="1"/>
</dbReference>
<organism evidence="12 13">
    <name type="scientific">Amycolatopsis dendrobii</name>
    <dbReference type="NCBI Taxonomy" id="2760662"/>
    <lineage>
        <taxon>Bacteria</taxon>
        <taxon>Bacillati</taxon>
        <taxon>Actinomycetota</taxon>
        <taxon>Actinomycetes</taxon>
        <taxon>Pseudonocardiales</taxon>
        <taxon>Pseudonocardiaceae</taxon>
        <taxon>Amycolatopsis</taxon>
    </lineage>
</organism>
<dbReference type="InterPro" id="IPR042104">
    <property type="entry name" value="PKS_dehydratase_sf"/>
</dbReference>
<keyword evidence="13" id="KW-1185">Reference proteome</keyword>
<dbReference type="SMART" id="SM00827">
    <property type="entry name" value="PKS_AT"/>
    <property type="match status" value="1"/>
</dbReference>
<evidence type="ECO:0000256" key="7">
    <source>
        <dbReference type="ARBA" id="ARBA00023268"/>
    </source>
</evidence>
<name>A0A7W3VV75_9PSEU</name>
<dbReference type="EMBL" id="JACGZW010000004">
    <property type="protein sequence ID" value="MBB1153818.1"/>
    <property type="molecule type" value="Genomic_DNA"/>
</dbReference>
<dbReference type="CDD" id="cd00833">
    <property type="entry name" value="PKS"/>
    <property type="match status" value="1"/>
</dbReference>
<dbReference type="SMART" id="SM00825">
    <property type="entry name" value="PKS_KS"/>
    <property type="match status" value="1"/>
</dbReference>
<evidence type="ECO:0000256" key="8">
    <source>
        <dbReference type="ARBA" id="ARBA00023315"/>
    </source>
</evidence>
<gene>
    <name evidence="12" type="ORF">H4281_11805</name>
</gene>
<dbReference type="PROSITE" id="PS00606">
    <property type="entry name" value="KS3_1"/>
    <property type="match status" value="1"/>
</dbReference>
<comment type="pathway">
    <text evidence="2">Antibiotic biosynthesis.</text>
</comment>
<feature type="active site" description="Proton acceptor; for dehydratase activity" evidence="9">
    <location>
        <position position="874"/>
    </location>
</feature>
<dbReference type="InterPro" id="IPR015083">
    <property type="entry name" value="NorB/c/GfsB-D-like_docking"/>
</dbReference>
<dbReference type="FunFam" id="3.40.366.10:FF:000002">
    <property type="entry name" value="Probable polyketide synthase 2"/>
    <property type="match status" value="1"/>
</dbReference>
<feature type="region of interest" description="C-terminal hotdog fold" evidence="9">
    <location>
        <begin position="974"/>
        <end position="1124"/>
    </location>
</feature>
<reference evidence="12 13" key="1">
    <citation type="submission" date="2020-08" db="EMBL/GenBank/DDBJ databases">
        <title>Amycolatopsis sp. nov. DR6-1 isolated from Dendrobium heterocarpum.</title>
        <authorList>
            <person name="Tedsree N."/>
            <person name="Kuncharoen N."/>
            <person name="Likhitwitayawuid K."/>
            <person name="Tanasupawat S."/>
        </authorList>
    </citation>
    <scope>NUCLEOTIDE SEQUENCE [LARGE SCALE GENOMIC DNA]</scope>
    <source>
        <strain evidence="12 13">DR6-1</strain>
    </source>
</reference>
<dbReference type="SUPFAM" id="SSF55048">
    <property type="entry name" value="Probable ACP-binding domain of malonyl-CoA ACP transacylase"/>
    <property type="match status" value="1"/>
</dbReference>
<evidence type="ECO:0000313" key="13">
    <source>
        <dbReference type="Proteomes" id="UP000526734"/>
    </source>
</evidence>
<keyword evidence="5 12" id="KW-0808">Transferase</keyword>
<comment type="caution">
    <text evidence="12">The sequence shown here is derived from an EMBL/GenBank/DDBJ whole genome shotgun (WGS) entry which is preliminary data.</text>
</comment>
<dbReference type="InterPro" id="IPR049900">
    <property type="entry name" value="PKS_mFAS_DH"/>
</dbReference>
<evidence type="ECO:0000256" key="6">
    <source>
        <dbReference type="ARBA" id="ARBA00023194"/>
    </source>
</evidence>
<dbReference type="Gene3D" id="3.40.366.10">
    <property type="entry name" value="Malonyl-Coenzyme A Acyl Carrier Protein, domain 2"/>
    <property type="match status" value="1"/>
</dbReference>
<dbReference type="GO" id="GO:0004315">
    <property type="term" value="F:3-oxoacyl-[acyl-carrier-protein] synthase activity"/>
    <property type="evidence" value="ECO:0007669"/>
    <property type="project" value="InterPro"/>
</dbReference>
<dbReference type="InterPro" id="IPR014031">
    <property type="entry name" value="Ketoacyl_synth_C"/>
</dbReference>
<dbReference type="InterPro" id="IPR013968">
    <property type="entry name" value="PKS_KR"/>
</dbReference>
<accession>A0A7W3VV75</accession>
<dbReference type="Pfam" id="PF02801">
    <property type="entry name" value="Ketoacyl-synt_C"/>
    <property type="match status" value="1"/>
</dbReference>
<dbReference type="Pfam" id="PF08659">
    <property type="entry name" value="KR"/>
    <property type="match status" value="1"/>
</dbReference>
<dbReference type="SMART" id="SM00826">
    <property type="entry name" value="PKS_DH"/>
    <property type="match status" value="1"/>
</dbReference>
<dbReference type="GO" id="GO:0004312">
    <property type="term" value="F:fatty acid synthase activity"/>
    <property type="evidence" value="ECO:0007669"/>
    <property type="project" value="TreeGrafter"/>
</dbReference>
<proteinExistence type="predicted"/>
<dbReference type="InterPro" id="IPR049551">
    <property type="entry name" value="PKS_DH_C"/>
</dbReference>
<sequence length="1488" mass="155156">MADEEKLRDCLKAVTAELRHARERVRELETAGREPIAIVAMACRFPGGVSTPGQLWELVRADARGRGRSGSPDAAGFLCGAADFDADFFGISPGEALAMDPPHRLVLETSWEAFERAGIDPATLRGSSTGVFVGTSGQDRDSGHLAGATGSGLSGRVSGIFGLEGPAVTVDTACSSSLVALHWAGQSLRAGECDLALAGGAGWAEGAGMVLVERRSDAVRNGHPILALLRGSAVNQNGLADPNGPARQRVIRAALAKAGLDPFDVDVVEAHGTGPVPAEARAPLVTCGPRADEPLRQEPVRPGAGQPQAAAGVAGVIKMVEAMRNEALPRILHSDQRGPGSGWAADIAAKEWPRSDRPRRAAVSSFGLSGANVHVVVEEVPAATKPRAASEDDTLLYPLPWLVSARTEPALRAQAERLRAWLAAEPGTSPADVGFSLATTRAAHEHRAVIVGGDRDELVDGLTALARGEADLGLIQGTATGAGRGVVFVFPGQDVQWAGMAVELLDCAPAFTEQLAECAAALSGCVDWSLLDVVRGAEGAPSLERVDVVQPVLWAVMVSLAELWRSHGVEPAAVVGHAHGEIAAACVAGALSIADGAKVVALRSQALAALSGTGGMASVAAPAAEVSRWLEPWGERLSLAAVNGPESTVVSGQPEALEEFLAACRERAVRIREAEVDYAAHAPQVEAIRSQLAQALAGIRPARAAVPMCSTLTGGLVRGPELGARYWYDNLRGQVRFAPAIQSLADAGHHVFVEVSPHPVLIPGIEDLLRDAGVAGKVVGTLRRDHSDRQRFLSAAAELHVNGVRVHWPAVFDNRCVSRVELPTYAFQRRRFRLDGWRGAGHPLLGAALPLAGTNGVLLTGRLSARTHPWLTEHAIGDTVLLPGAALVELALRAGDEADCPVLAELTLEAPLVLPAEGTVELQVSVGGPEEGGRGVEIHSRADGPAWTRHAVGLVSDRPAEPGPEAPAWPPENAEPVDVAAAYSALADAGFGYGPLFQGLRSVWRRDGEVFAETALPQDALADAACFGVHPALLDSALHALPSGRPCAWRDVTLHTTGATALRVRLRPNDSGGLDLTAWDESGAPVLSAGSLALRPAVPGQAGPAEALPMFRTSWHAVPVRPSATGVVWSDVDSVGELCASGEIPPTVAVDVTGERLGVVLELLHTWLSAETDARLVVVTRGAALDAAPGRGLVRAAQAEHPGRFALADLDDLDALVLQPESDEPQLTVRDGEYLVPRLERACTATARPVDFAEDGTVLITGAGSPPGALVAGHLVRAHGVRRLLLLDAPSTAAEELSALGADVRQATCDLADRAALSAVLNDIPRLTGIVHAAGVPDDSTVASLTPERLDDALKYQALGAWQLHELTRDLDLSAFVLFSSATGILGTGGQAVRTAANACLDAVAHRRRAAGLRATSLAWGPLRGDGLFRNGIRSLRAEQVLELFDAALASADAALVAVRFDLLALREEPGPAGVPSLLRSLVPAPRR</sequence>
<comment type="cofactor">
    <cofactor evidence="1">
        <name>pantetheine 4'-phosphate</name>
        <dbReference type="ChEBI" id="CHEBI:47942"/>
    </cofactor>
</comment>